<keyword evidence="2" id="KW-1185">Reference proteome</keyword>
<sequence length="140" mass="16070">NHSPGVIFKIEGDLLAKFQLFWKPITGQMRASCYDMQYTTEAGAYCLAILMMQKLTEYKVIRQSQKGTGFDFWLGDQKDDYPFENKARLEISGILKGDQNQVNQRISQKVAQTKQSNGLKLPAYITVVEFSIPRLQVKKR</sequence>
<accession>A0ABT7VVS2</accession>
<name>A0ABT7VVS2_9GAMM</name>
<gene>
    <name evidence="1" type="ORF">QUF54_09920</name>
</gene>
<evidence type="ECO:0000313" key="2">
    <source>
        <dbReference type="Proteomes" id="UP001171945"/>
    </source>
</evidence>
<organism evidence="1 2">
    <name type="scientific">Candidatus Marithioploca araucensis</name>
    <dbReference type="NCBI Taxonomy" id="70273"/>
    <lineage>
        <taxon>Bacteria</taxon>
        <taxon>Pseudomonadati</taxon>
        <taxon>Pseudomonadota</taxon>
        <taxon>Gammaproteobacteria</taxon>
        <taxon>Thiotrichales</taxon>
        <taxon>Thiotrichaceae</taxon>
        <taxon>Candidatus Marithioploca</taxon>
    </lineage>
</organism>
<proteinExistence type="predicted"/>
<comment type="caution">
    <text evidence="1">The sequence shown here is derived from an EMBL/GenBank/DDBJ whole genome shotgun (WGS) entry which is preliminary data.</text>
</comment>
<protein>
    <submittedName>
        <fullName evidence="1">Uncharacterized protein</fullName>
    </submittedName>
</protein>
<reference evidence="1" key="1">
    <citation type="submission" date="2023-06" db="EMBL/GenBank/DDBJ databases">
        <title>Uncultivated large filamentous bacteria from sulfidic sediments reveal new species and different genomic features in energy metabolism and defense.</title>
        <authorList>
            <person name="Fonseca A."/>
        </authorList>
    </citation>
    <scope>NUCLEOTIDE SEQUENCE</scope>
    <source>
        <strain evidence="1">HSG4</strain>
    </source>
</reference>
<dbReference type="Proteomes" id="UP001171945">
    <property type="component" value="Unassembled WGS sequence"/>
</dbReference>
<evidence type="ECO:0000313" key="1">
    <source>
        <dbReference type="EMBL" id="MDM8563658.1"/>
    </source>
</evidence>
<dbReference type="EMBL" id="JAUCGM010000780">
    <property type="protein sequence ID" value="MDM8563658.1"/>
    <property type="molecule type" value="Genomic_DNA"/>
</dbReference>
<feature type="non-terminal residue" evidence="1">
    <location>
        <position position="1"/>
    </location>
</feature>